<dbReference type="InterPro" id="IPR019656">
    <property type="entry name" value="Uncharacterised_Ycf34"/>
</dbReference>
<name>A0A1Z1MBF7_9FLOR</name>
<dbReference type="AlphaFoldDB" id="A0A1Z1MBF7"/>
<dbReference type="EMBL" id="MF101427">
    <property type="protein sequence ID" value="ARW63290.1"/>
    <property type="molecule type" value="Genomic_DNA"/>
</dbReference>
<gene>
    <name evidence="1" type="primary">ycf34</name>
</gene>
<accession>A0A1Z1MBF7</accession>
<evidence type="ECO:0000313" key="1">
    <source>
        <dbReference type="EMBL" id="ARW63290.1"/>
    </source>
</evidence>
<dbReference type="RefSeq" id="YP_009394728.1">
    <property type="nucleotide sequence ID" value="NC_035274.1"/>
</dbReference>
<keyword evidence="1" id="KW-0934">Plastid</keyword>
<dbReference type="Pfam" id="PF10718">
    <property type="entry name" value="Ycf34"/>
    <property type="match status" value="1"/>
</dbReference>
<proteinExistence type="predicted"/>
<evidence type="ECO:0008006" key="2">
    <source>
        <dbReference type="Google" id="ProtNLM"/>
    </source>
</evidence>
<keyword evidence="1" id="KW-0150">Chloroplast</keyword>
<geneLocation type="chloroplast" evidence="1"/>
<reference evidence="1" key="1">
    <citation type="journal article" date="2017" name="J. Phycol.">
        <title>Analysis of chloroplast genomes and a supermatrix inform reclassification of the Rhodomelaceae (Rhodophyta).</title>
        <authorList>
            <person name="Diaz-Tapia P."/>
            <person name="Maggs C.A."/>
            <person name="West J.A."/>
            <person name="Verbruggen H."/>
        </authorList>
    </citation>
    <scope>NUCLEOTIDE SEQUENCE</scope>
    <source>
        <strain evidence="1">PD547</strain>
    </source>
</reference>
<organism evidence="1">
    <name type="scientific">Polysiphonia elongata</name>
    <dbReference type="NCBI Taxonomy" id="159753"/>
    <lineage>
        <taxon>Eukaryota</taxon>
        <taxon>Rhodophyta</taxon>
        <taxon>Florideophyceae</taxon>
        <taxon>Rhodymeniophycidae</taxon>
        <taxon>Ceramiales</taxon>
        <taxon>Rhodomelaceae</taxon>
        <taxon>Polysiphonioideae</taxon>
        <taxon>Polysiphonia</taxon>
    </lineage>
</organism>
<protein>
    <recommendedName>
        <fullName evidence="2">Ycf34</fullName>
    </recommendedName>
</protein>
<sequence length="74" mass="8873">MCICINCRHLKKCKIYKFIQDQHQLVNKEKSHVLFHPLDTIISVNINRDRKNILLDWDLKECSSFTEKPNSWAM</sequence>
<dbReference type="GeneID" id="33356637"/>